<comment type="caution">
    <text evidence="1">The sequence shown here is derived from an EMBL/GenBank/DDBJ whole genome shotgun (WGS) entry which is preliminary data.</text>
</comment>
<organism evidence="1">
    <name type="scientific">marine sediment metagenome</name>
    <dbReference type="NCBI Taxonomy" id="412755"/>
    <lineage>
        <taxon>unclassified sequences</taxon>
        <taxon>metagenomes</taxon>
        <taxon>ecological metagenomes</taxon>
    </lineage>
</organism>
<protein>
    <recommendedName>
        <fullName evidence="2">Apea-like HEPN domain-containing protein</fullName>
    </recommendedName>
</protein>
<reference evidence="1" key="1">
    <citation type="journal article" date="2014" name="Front. Microbiol.">
        <title>High frequency of phylogenetically diverse reductive dehalogenase-homologous genes in deep subseafloor sedimentary metagenomes.</title>
        <authorList>
            <person name="Kawai M."/>
            <person name="Futagami T."/>
            <person name="Toyoda A."/>
            <person name="Takaki Y."/>
            <person name="Nishi S."/>
            <person name="Hori S."/>
            <person name="Arai W."/>
            <person name="Tsubouchi T."/>
            <person name="Morono Y."/>
            <person name="Uchiyama I."/>
            <person name="Ito T."/>
            <person name="Fujiyama A."/>
            <person name="Inagaki F."/>
            <person name="Takami H."/>
        </authorList>
    </citation>
    <scope>NUCLEOTIDE SEQUENCE</scope>
    <source>
        <strain evidence="1">Expedition CK06-06</strain>
    </source>
</reference>
<accession>X1DC72</accession>
<dbReference type="EMBL" id="BART01030722">
    <property type="protein sequence ID" value="GAH18391.1"/>
    <property type="molecule type" value="Genomic_DNA"/>
</dbReference>
<feature type="non-terminal residue" evidence="1">
    <location>
        <position position="1"/>
    </location>
</feature>
<evidence type="ECO:0008006" key="2">
    <source>
        <dbReference type="Google" id="ProtNLM"/>
    </source>
</evidence>
<evidence type="ECO:0000313" key="1">
    <source>
        <dbReference type="EMBL" id="GAH18391.1"/>
    </source>
</evidence>
<proteinExistence type="predicted"/>
<dbReference type="AlphaFoldDB" id="X1DC72"/>
<gene>
    <name evidence="1" type="ORF">S01H4_53541</name>
</gene>
<sequence length="218" mass="25956">ARKYLEAALDWYTHGQNANSLFNRYLSYWIAMEGLAIALYNGKLGNLFKIEKEERNISMINSCIDQLFTEYFSEDKKKFIERAYFNCVKTLTYQTQQGLKAVFGKKCDIVTKIYKPLKDEKYSLEDIRHKIAHGEFVAWDFRNEEIVRRKLYPLMRITQEFILRILTYIKPEDKLPNLDKEVFFSLSMYSPNSTMVVSDLNILPTKDWKIRPEWIDEV</sequence>
<name>X1DC72_9ZZZZ</name>